<evidence type="ECO:0000313" key="11">
    <source>
        <dbReference type="Proteomes" id="UP000011067"/>
    </source>
</evidence>
<name>A0ABM5NCT9_9ENTR</name>
<dbReference type="GO" id="GO:0005840">
    <property type="term" value="C:ribosome"/>
    <property type="evidence" value="ECO:0007669"/>
    <property type="project" value="UniProtKB-KW"/>
</dbReference>
<keyword evidence="4 8" id="KW-0694">RNA-binding</keyword>
<evidence type="ECO:0000313" key="10">
    <source>
        <dbReference type="EMBL" id="AGC03402.1"/>
    </source>
</evidence>
<comment type="similarity">
    <text evidence="2 8">Belongs to the bacterial ribosomal protein bS20 family.</text>
</comment>
<evidence type="ECO:0000256" key="2">
    <source>
        <dbReference type="ARBA" id="ARBA00007634"/>
    </source>
</evidence>
<dbReference type="PANTHER" id="PTHR33398">
    <property type="entry name" value="30S RIBOSOMAL PROTEIN S20"/>
    <property type="match status" value="1"/>
</dbReference>
<evidence type="ECO:0000256" key="7">
    <source>
        <dbReference type="ARBA" id="ARBA00035136"/>
    </source>
</evidence>
<dbReference type="Pfam" id="PF01649">
    <property type="entry name" value="Ribosomal_S20p"/>
    <property type="match status" value="1"/>
</dbReference>
<keyword evidence="11" id="KW-1185">Reference proteome</keyword>
<evidence type="ECO:0000256" key="8">
    <source>
        <dbReference type="HAMAP-Rule" id="MF_00500"/>
    </source>
</evidence>
<reference evidence="10 11" key="1">
    <citation type="journal article" date="2013" name="Genome Biol. Evol.">
        <title>Sequence context of indel mutations and their effect on protein evolution in a bacterial endosymbiont.</title>
        <authorList>
            <person name="Williams L.E."/>
            <person name="Wernegreen J.J."/>
        </authorList>
    </citation>
    <scope>NUCLEOTIDE SEQUENCE [LARGE SCALE GENOMIC DNA]</scope>
    <source>
        <strain evidence="10 11">640</strain>
    </source>
</reference>
<proteinExistence type="inferred from homology"/>
<dbReference type="Gene3D" id="1.20.58.110">
    <property type="entry name" value="Ribosomal protein S20"/>
    <property type="match status" value="1"/>
</dbReference>
<organism evidence="10 11">
    <name type="scientific">Candidatus Blochmanniella chromaiodes str. 640</name>
    <dbReference type="NCBI Taxonomy" id="1240471"/>
    <lineage>
        <taxon>Bacteria</taxon>
        <taxon>Pseudomonadati</taxon>
        <taxon>Pseudomonadota</taxon>
        <taxon>Gammaproteobacteria</taxon>
        <taxon>Enterobacterales</taxon>
        <taxon>Enterobacteriaceae</taxon>
        <taxon>ant endosymbionts</taxon>
        <taxon>Candidatus Blochmanniella</taxon>
    </lineage>
</organism>
<dbReference type="PANTHER" id="PTHR33398:SF1">
    <property type="entry name" value="SMALL RIBOSOMAL SUBUNIT PROTEIN BS20C"/>
    <property type="match status" value="1"/>
</dbReference>
<protein>
    <recommendedName>
        <fullName evidence="7 8">Small ribosomal subunit protein bS20</fullName>
    </recommendedName>
</protein>
<keyword evidence="6 8" id="KW-0687">Ribonucleoprotein</keyword>
<evidence type="ECO:0000256" key="9">
    <source>
        <dbReference type="SAM" id="MobiDB-lite"/>
    </source>
</evidence>
<gene>
    <name evidence="8 10" type="primary">rpsT</name>
    <name evidence="10" type="ORF">BCHRO640_121</name>
</gene>
<accession>A0ABM5NCT9</accession>
<keyword evidence="5 8" id="KW-0689">Ribosomal protein</keyword>
<dbReference type="EMBL" id="CP003903">
    <property type="protein sequence ID" value="AGC03402.1"/>
    <property type="molecule type" value="Genomic_DNA"/>
</dbReference>
<dbReference type="SUPFAM" id="SSF46992">
    <property type="entry name" value="Ribosomal protein S20"/>
    <property type="match status" value="1"/>
</dbReference>
<dbReference type="HAMAP" id="MF_00500">
    <property type="entry name" value="Ribosomal_bS20"/>
    <property type="match status" value="1"/>
</dbReference>
<evidence type="ECO:0000256" key="3">
    <source>
        <dbReference type="ARBA" id="ARBA00022730"/>
    </source>
</evidence>
<evidence type="ECO:0000256" key="6">
    <source>
        <dbReference type="ARBA" id="ARBA00023274"/>
    </source>
</evidence>
<keyword evidence="3 8" id="KW-0699">rRNA-binding</keyword>
<sequence length="88" mass="10155">MANTKSARKSLIKSRQQRKCNASRRSMLRTFIKKVYTAIETKDKTAAMAAFVFMQKKIDHQACKGLIHRNKAARCKSRTFARIRSMGF</sequence>
<evidence type="ECO:0000256" key="4">
    <source>
        <dbReference type="ARBA" id="ARBA00022884"/>
    </source>
</evidence>
<dbReference type="NCBIfam" id="TIGR00029">
    <property type="entry name" value="S20"/>
    <property type="match status" value="1"/>
</dbReference>
<evidence type="ECO:0000256" key="1">
    <source>
        <dbReference type="ARBA" id="ARBA00003134"/>
    </source>
</evidence>
<comment type="function">
    <text evidence="1 8">Binds directly to 16S ribosomal RNA.</text>
</comment>
<feature type="region of interest" description="Disordered" evidence="9">
    <location>
        <begin position="1"/>
        <end position="20"/>
    </location>
</feature>
<dbReference type="Proteomes" id="UP000011067">
    <property type="component" value="Chromosome"/>
</dbReference>
<dbReference type="InterPro" id="IPR036510">
    <property type="entry name" value="Ribosomal_bS20_sf"/>
</dbReference>
<dbReference type="RefSeq" id="WP_015344411.1">
    <property type="nucleotide sequence ID" value="NC_020075.1"/>
</dbReference>
<evidence type="ECO:0000256" key="5">
    <source>
        <dbReference type="ARBA" id="ARBA00022980"/>
    </source>
</evidence>
<dbReference type="InterPro" id="IPR002583">
    <property type="entry name" value="Ribosomal_bS20"/>
</dbReference>